<evidence type="ECO:0000256" key="8">
    <source>
        <dbReference type="ARBA" id="ARBA00023065"/>
    </source>
</evidence>
<dbReference type="GO" id="GO:0016020">
    <property type="term" value="C:membrane"/>
    <property type="evidence" value="ECO:0007669"/>
    <property type="project" value="UniProtKB-SubCell"/>
</dbReference>
<evidence type="ECO:0000256" key="9">
    <source>
        <dbReference type="ARBA" id="ARBA00023136"/>
    </source>
</evidence>
<reference evidence="13" key="2">
    <citation type="submission" date="2023-06" db="EMBL/GenBank/DDBJ databases">
        <authorList>
            <person name="Ma L."/>
            <person name="Liu K.-W."/>
            <person name="Li Z."/>
            <person name="Hsiao Y.-Y."/>
            <person name="Qi Y."/>
            <person name="Fu T."/>
            <person name="Tang G."/>
            <person name="Zhang D."/>
            <person name="Sun W.-H."/>
            <person name="Liu D.-K."/>
            <person name="Li Y."/>
            <person name="Chen G.-Z."/>
            <person name="Liu X.-D."/>
            <person name="Liao X.-Y."/>
            <person name="Jiang Y.-T."/>
            <person name="Yu X."/>
            <person name="Hao Y."/>
            <person name="Huang J."/>
            <person name="Zhao X.-W."/>
            <person name="Ke S."/>
            <person name="Chen Y.-Y."/>
            <person name="Wu W.-L."/>
            <person name="Hsu J.-L."/>
            <person name="Lin Y.-F."/>
            <person name="Huang M.-D."/>
            <person name="Li C.-Y."/>
            <person name="Huang L."/>
            <person name="Wang Z.-W."/>
            <person name="Zhao X."/>
            <person name="Zhong W.-Y."/>
            <person name="Peng D.-H."/>
            <person name="Ahmad S."/>
            <person name="Lan S."/>
            <person name="Zhang J.-S."/>
            <person name="Tsai W.-C."/>
            <person name="Van De Peer Y."/>
            <person name="Liu Z.-J."/>
        </authorList>
    </citation>
    <scope>NUCLEOTIDE SEQUENCE</scope>
    <source>
        <strain evidence="13">CP</strain>
        <tissue evidence="13">Leaves</tissue>
    </source>
</reference>
<feature type="domain" description="K+ potassium transporter C-terminal" evidence="12">
    <location>
        <begin position="102"/>
        <end position="282"/>
    </location>
</feature>
<keyword evidence="14" id="KW-1185">Reference proteome</keyword>
<feature type="domain" description="K+ potassium transporter integral membrane" evidence="11">
    <location>
        <begin position="2"/>
        <end position="83"/>
    </location>
</feature>
<dbReference type="AlphaFoldDB" id="A0AAV9CX19"/>
<evidence type="ECO:0000256" key="3">
    <source>
        <dbReference type="ARBA" id="ARBA00022448"/>
    </source>
</evidence>
<dbReference type="Proteomes" id="UP001180020">
    <property type="component" value="Unassembled WGS sequence"/>
</dbReference>
<comment type="caution">
    <text evidence="13">The sequence shown here is derived from an EMBL/GenBank/DDBJ whole genome shotgun (WGS) entry which is preliminary data.</text>
</comment>
<gene>
    <name evidence="13" type="primary">HAK19</name>
    <name evidence="13" type="ORF">QJS10_CPB17g00477</name>
</gene>
<keyword evidence="7 10" id="KW-1133">Transmembrane helix</keyword>
<dbReference type="InterPro" id="IPR053952">
    <property type="entry name" value="K_trans_C"/>
</dbReference>
<accession>A0AAV9CX19</accession>
<keyword evidence="5 10" id="KW-0812">Transmembrane</keyword>
<evidence type="ECO:0000256" key="5">
    <source>
        <dbReference type="ARBA" id="ARBA00022692"/>
    </source>
</evidence>
<organism evidence="13 14">
    <name type="scientific">Acorus calamus</name>
    <name type="common">Sweet flag</name>
    <dbReference type="NCBI Taxonomy" id="4465"/>
    <lineage>
        <taxon>Eukaryota</taxon>
        <taxon>Viridiplantae</taxon>
        <taxon>Streptophyta</taxon>
        <taxon>Embryophyta</taxon>
        <taxon>Tracheophyta</taxon>
        <taxon>Spermatophyta</taxon>
        <taxon>Magnoliopsida</taxon>
        <taxon>Liliopsida</taxon>
        <taxon>Acoraceae</taxon>
        <taxon>Acorus</taxon>
    </lineage>
</organism>
<dbReference type="InterPro" id="IPR003855">
    <property type="entry name" value="K+_transporter"/>
</dbReference>
<feature type="transmembrane region" description="Helical" evidence="10">
    <location>
        <begin position="56"/>
        <end position="74"/>
    </location>
</feature>
<name>A0AAV9CX19_ACOCL</name>
<keyword evidence="6" id="KW-0630">Potassium</keyword>
<keyword evidence="8" id="KW-0406">Ion transport</keyword>
<keyword evidence="9 10" id="KW-0472">Membrane</keyword>
<dbReference type="Pfam" id="PF22776">
    <property type="entry name" value="K_trans_C"/>
    <property type="match status" value="1"/>
</dbReference>
<reference evidence="13" key="1">
    <citation type="journal article" date="2023" name="Nat. Commun.">
        <title>Diploid and tetraploid genomes of Acorus and the evolution of monocots.</title>
        <authorList>
            <person name="Ma L."/>
            <person name="Liu K.W."/>
            <person name="Li Z."/>
            <person name="Hsiao Y.Y."/>
            <person name="Qi Y."/>
            <person name="Fu T."/>
            <person name="Tang G.D."/>
            <person name="Zhang D."/>
            <person name="Sun W.H."/>
            <person name="Liu D.K."/>
            <person name="Li Y."/>
            <person name="Chen G.Z."/>
            <person name="Liu X.D."/>
            <person name="Liao X.Y."/>
            <person name="Jiang Y.T."/>
            <person name="Yu X."/>
            <person name="Hao Y."/>
            <person name="Huang J."/>
            <person name="Zhao X.W."/>
            <person name="Ke S."/>
            <person name="Chen Y.Y."/>
            <person name="Wu W.L."/>
            <person name="Hsu J.L."/>
            <person name="Lin Y.F."/>
            <person name="Huang M.D."/>
            <person name="Li C.Y."/>
            <person name="Huang L."/>
            <person name="Wang Z.W."/>
            <person name="Zhao X."/>
            <person name="Zhong W.Y."/>
            <person name="Peng D.H."/>
            <person name="Ahmad S."/>
            <person name="Lan S."/>
            <person name="Zhang J.S."/>
            <person name="Tsai W.C."/>
            <person name="Van de Peer Y."/>
            <person name="Liu Z.J."/>
        </authorList>
    </citation>
    <scope>NUCLEOTIDE SEQUENCE</scope>
    <source>
        <strain evidence="13">CP</strain>
    </source>
</reference>
<evidence type="ECO:0000256" key="10">
    <source>
        <dbReference type="SAM" id="Phobius"/>
    </source>
</evidence>
<feature type="transmembrane region" description="Helical" evidence="10">
    <location>
        <begin position="12"/>
        <end position="36"/>
    </location>
</feature>
<dbReference type="Pfam" id="PF02705">
    <property type="entry name" value="K_trans"/>
    <property type="match status" value="1"/>
</dbReference>
<evidence type="ECO:0000256" key="6">
    <source>
        <dbReference type="ARBA" id="ARBA00022958"/>
    </source>
</evidence>
<dbReference type="EMBL" id="JAUJYO010000017">
    <property type="protein sequence ID" value="KAK1293502.1"/>
    <property type="molecule type" value="Genomic_DNA"/>
</dbReference>
<evidence type="ECO:0000256" key="1">
    <source>
        <dbReference type="ARBA" id="ARBA00004141"/>
    </source>
</evidence>
<dbReference type="PANTHER" id="PTHR30540:SF87">
    <property type="entry name" value="POTASSIUM TRANSPORTER"/>
    <property type="match status" value="1"/>
</dbReference>
<dbReference type="GO" id="GO:0015079">
    <property type="term" value="F:potassium ion transmembrane transporter activity"/>
    <property type="evidence" value="ECO:0007669"/>
    <property type="project" value="InterPro"/>
</dbReference>
<comment type="similarity">
    <text evidence="2">Belongs to the HAK/KUP transporter (TC 2.A.72.3) family.</text>
</comment>
<proteinExistence type="inferred from homology"/>
<comment type="subcellular location">
    <subcellularLocation>
        <location evidence="1">Membrane</location>
        <topology evidence="1">Multi-pass membrane protein</topology>
    </subcellularLocation>
</comment>
<dbReference type="PANTHER" id="PTHR30540">
    <property type="entry name" value="OSMOTIC STRESS POTASSIUM TRANSPORTER"/>
    <property type="match status" value="1"/>
</dbReference>
<evidence type="ECO:0000259" key="12">
    <source>
        <dbReference type="Pfam" id="PF22776"/>
    </source>
</evidence>
<sequence>MFVMTLTSSLLVLIMFMIWKSHMILIVAYILIFGFVELSYLSSVLYKFNEGGYLPLAFAALLLTTMLVSHYAHLMKHIYHSHHRLARPDRLSGLLASSVCAPGIAIFHSETVVDDDDDVPAEFERYVESAPAVHSVVVFVFIESRPVGKVVSPEERFVFRRVGHPEEMSVFRIQNDAQKEEWCSFEVALVQRLVEFVWKERGDSDVGEAEREVRKIKKAARAAVVHLVGESEVMAKKESSMLKRVVINYAYYFLRRNLREENEVVLIGIPYGRLLKVGMTYEV</sequence>
<evidence type="ECO:0000256" key="2">
    <source>
        <dbReference type="ARBA" id="ARBA00008440"/>
    </source>
</evidence>
<evidence type="ECO:0000313" key="13">
    <source>
        <dbReference type="EMBL" id="KAK1293502.1"/>
    </source>
</evidence>
<evidence type="ECO:0000256" key="7">
    <source>
        <dbReference type="ARBA" id="ARBA00022989"/>
    </source>
</evidence>
<keyword evidence="3" id="KW-0813">Transport</keyword>
<keyword evidence="4" id="KW-0633">Potassium transport</keyword>
<protein>
    <submittedName>
        <fullName evidence="13">Potassium transporter 19</fullName>
    </submittedName>
</protein>
<evidence type="ECO:0000313" key="14">
    <source>
        <dbReference type="Proteomes" id="UP001180020"/>
    </source>
</evidence>
<evidence type="ECO:0000259" key="11">
    <source>
        <dbReference type="Pfam" id="PF02705"/>
    </source>
</evidence>
<dbReference type="InterPro" id="IPR053951">
    <property type="entry name" value="K_trans_N"/>
</dbReference>
<evidence type="ECO:0000256" key="4">
    <source>
        <dbReference type="ARBA" id="ARBA00022538"/>
    </source>
</evidence>